<dbReference type="RefSeq" id="WP_106605313.1">
    <property type="nucleotide sequence ID" value="NZ_PYGK01000017.1"/>
</dbReference>
<dbReference type="Pfam" id="PF18862">
    <property type="entry name" value="ApeA_NTD1"/>
    <property type="match status" value="1"/>
</dbReference>
<reference evidence="3 4" key="1">
    <citation type="submission" date="2018-03" db="EMBL/GenBank/DDBJ databases">
        <title>Genomic Encyclopedia of Archaeal and Bacterial Type Strains, Phase II (KMG-II): from individual species to whole genera.</title>
        <authorList>
            <person name="Goeker M."/>
        </authorList>
    </citation>
    <scope>NUCLEOTIDE SEQUENCE [LARGE SCALE GENOMIC DNA]</scope>
    <source>
        <strain evidence="3 4">DSM 18107</strain>
    </source>
</reference>
<dbReference type="EMBL" id="PYGK01000017">
    <property type="protein sequence ID" value="PSL23716.1"/>
    <property type="molecule type" value="Genomic_DNA"/>
</dbReference>
<evidence type="ECO:0000259" key="1">
    <source>
        <dbReference type="Pfam" id="PF18739"/>
    </source>
</evidence>
<name>A0A2P8FPQ5_9BACT</name>
<dbReference type="AlphaFoldDB" id="A0A2P8FPQ5"/>
<feature type="domain" description="Apea-like HEPN" evidence="1">
    <location>
        <begin position="307"/>
        <end position="441"/>
    </location>
</feature>
<sequence length="460" mass="53413">MRDNFSHKGIWYIPANSEEEIYGTLYFDVDSGARLELHGNFSSNLSKQNGDYFDIIVGKLSSGKGVTLYKCWENSSSTNNAGYATSVWGISIVIIGDAIFETLEELRFSSAEMACHNLNEWIGTTGINIERNDGGYDIRYSLPDKISFDIDNNVNAHFGFSVKNLNPSRFSVSLNQLVSFVIEPLQGDMHFDDLLKYLITFQDFLTLCSYETSYPIRIHLQNNVIKWTFNGKEYPTHFDVHYAISAKSLSQRPRTIREFLVNYKDVEGNFDRVLKNWYACSKDIEPVINLLMETFYRVDRFDENRFLNVAQALETFHRRKRKNDVIPDDEHRNRLKEIMSVIPSGHEDFARGRLCFHSNEPTLHTRLADLVEEFNIETFAKILPDRLAFVKDVKNSRNYYTHYDESTKSKALKKKDLFGLTEKMKLLLIAAVLKEVGFSLDLIESLFKRNEYRFRNLQVE</sequence>
<protein>
    <submittedName>
        <fullName evidence="3">Uncharacterized protein</fullName>
    </submittedName>
</protein>
<feature type="domain" description="ApeA N-terminal" evidence="2">
    <location>
        <begin position="6"/>
        <end position="277"/>
    </location>
</feature>
<evidence type="ECO:0000313" key="3">
    <source>
        <dbReference type="EMBL" id="PSL23716.1"/>
    </source>
</evidence>
<proteinExistence type="predicted"/>
<keyword evidence="4" id="KW-1185">Reference proteome</keyword>
<dbReference type="Proteomes" id="UP000240978">
    <property type="component" value="Unassembled WGS sequence"/>
</dbReference>
<gene>
    <name evidence="3" type="ORF">CLV42_11772</name>
</gene>
<comment type="caution">
    <text evidence="3">The sequence shown here is derived from an EMBL/GenBank/DDBJ whole genome shotgun (WGS) entry which is preliminary data.</text>
</comment>
<evidence type="ECO:0000313" key="4">
    <source>
        <dbReference type="Proteomes" id="UP000240978"/>
    </source>
</evidence>
<organism evidence="3 4">
    <name type="scientific">Chitinophaga ginsengisoli</name>
    <dbReference type="NCBI Taxonomy" id="363837"/>
    <lineage>
        <taxon>Bacteria</taxon>
        <taxon>Pseudomonadati</taxon>
        <taxon>Bacteroidota</taxon>
        <taxon>Chitinophagia</taxon>
        <taxon>Chitinophagales</taxon>
        <taxon>Chitinophagaceae</taxon>
        <taxon>Chitinophaga</taxon>
    </lineage>
</organism>
<dbReference type="InterPro" id="IPR041223">
    <property type="entry name" value="ApeA_NTD"/>
</dbReference>
<dbReference type="Pfam" id="PF18739">
    <property type="entry name" value="HEPN_Apea"/>
    <property type="match status" value="1"/>
</dbReference>
<dbReference type="InterPro" id="IPR041229">
    <property type="entry name" value="HEPN_Apea"/>
</dbReference>
<evidence type="ECO:0000259" key="2">
    <source>
        <dbReference type="Pfam" id="PF18862"/>
    </source>
</evidence>
<dbReference type="OrthoDB" id="1351641at2"/>
<accession>A0A2P8FPQ5</accession>